<feature type="domain" description="Recombinase zinc beta ribbon" evidence="1">
    <location>
        <begin position="25"/>
        <end position="84"/>
    </location>
</feature>
<protein>
    <submittedName>
        <fullName evidence="2">Recombinase family protein</fullName>
    </submittedName>
</protein>
<dbReference type="PANTHER" id="PTHR30461:SF23">
    <property type="entry name" value="DNA RECOMBINASE-RELATED"/>
    <property type="match status" value="1"/>
</dbReference>
<feature type="non-terminal residue" evidence="2">
    <location>
        <position position="243"/>
    </location>
</feature>
<dbReference type="PROSITE" id="PS51257">
    <property type="entry name" value="PROKAR_LIPOPROTEIN"/>
    <property type="match status" value="1"/>
</dbReference>
<sequence>MERLEANRPQHLRQAGGAVREGSALLQGLAACGRCGRRMYTQYRDGGSNPDYVCTGGSRATRSCMCIAGTQIDRALERAVLEALRPAGVEAALQAAEQMEAGQDTALEQLRLAEERAAYEASRAERAYRAVDPENRLVARGLEREWERCLGNLEAAREAVAARERTCRPAPSAAEREALLALGEDLPRVWHAETTTVRDRKELLRELLEEVVIDLPGDGERIHLVLRWRGGLRSKLEFERRRG</sequence>
<name>A0A524RPT9_9CHRO</name>
<dbReference type="InterPro" id="IPR025827">
    <property type="entry name" value="Zn_ribbon_recom_dom"/>
</dbReference>
<organism evidence="2 3">
    <name type="scientific">Aphanocapsa feldmannii 277cV</name>
    <dbReference type="NCBI Taxonomy" id="2507553"/>
    <lineage>
        <taxon>Bacteria</taxon>
        <taxon>Bacillati</taxon>
        <taxon>Cyanobacteriota</taxon>
        <taxon>Cyanophyceae</taxon>
        <taxon>Oscillatoriophycideae</taxon>
        <taxon>Chroococcales</taxon>
        <taxon>Microcystaceae</taxon>
        <taxon>Aphanocapsa</taxon>
    </lineage>
</organism>
<dbReference type="AlphaFoldDB" id="A0A524RPT9"/>
<accession>A0A524RPT9</accession>
<evidence type="ECO:0000313" key="2">
    <source>
        <dbReference type="EMBL" id="TGG94326.1"/>
    </source>
</evidence>
<evidence type="ECO:0000313" key="3">
    <source>
        <dbReference type="Proteomes" id="UP000317990"/>
    </source>
</evidence>
<dbReference type="PANTHER" id="PTHR30461">
    <property type="entry name" value="DNA-INVERTASE FROM LAMBDOID PROPHAGE"/>
    <property type="match status" value="1"/>
</dbReference>
<dbReference type="Proteomes" id="UP000317990">
    <property type="component" value="Unassembled WGS sequence"/>
</dbReference>
<comment type="caution">
    <text evidence="2">The sequence shown here is derived from an EMBL/GenBank/DDBJ whole genome shotgun (WGS) entry which is preliminary data.</text>
</comment>
<dbReference type="InterPro" id="IPR050639">
    <property type="entry name" value="SSR_resolvase"/>
</dbReference>
<dbReference type="Pfam" id="PF13408">
    <property type="entry name" value="Zn_ribbon_recom"/>
    <property type="match status" value="1"/>
</dbReference>
<dbReference type="EMBL" id="SRMO01000048">
    <property type="protein sequence ID" value="TGG94326.1"/>
    <property type="molecule type" value="Genomic_DNA"/>
</dbReference>
<reference evidence="2 3" key="1">
    <citation type="journal article" date="2019" name="mSystems">
        <title>Life at home and on the roam: Genomic adaptions reflect the dual lifestyle of an intracellular, facultative symbiont.</title>
        <authorList>
            <person name="Burgsdorf I."/>
        </authorList>
    </citation>
    <scope>NUCLEOTIDE SEQUENCE [LARGE SCALE GENOMIC DNA]</scope>
    <source>
        <strain evidence="2">277cV</strain>
    </source>
</reference>
<gene>
    <name evidence="2" type="ORF">ERJ67_03145</name>
</gene>
<dbReference type="GO" id="GO:0000150">
    <property type="term" value="F:DNA strand exchange activity"/>
    <property type="evidence" value="ECO:0007669"/>
    <property type="project" value="TreeGrafter"/>
</dbReference>
<proteinExistence type="predicted"/>
<evidence type="ECO:0000259" key="1">
    <source>
        <dbReference type="Pfam" id="PF13408"/>
    </source>
</evidence>